<feature type="domain" description="PASTA" evidence="11">
    <location>
        <begin position="487"/>
        <end position="557"/>
    </location>
</feature>
<dbReference type="HOGENOM" id="CLU_000288_135_2_9"/>
<organism evidence="12 13">
    <name type="scientific">Desulfofarcimen acetoxidans (strain ATCC 49208 / DSM 771 / KCTC 5769 / VKM B-1644 / 5575)</name>
    <name type="common">Desulfotomaculum acetoxidans</name>
    <dbReference type="NCBI Taxonomy" id="485916"/>
    <lineage>
        <taxon>Bacteria</taxon>
        <taxon>Bacillati</taxon>
        <taxon>Bacillota</taxon>
        <taxon>Clostridia</taxon>
        <taxon>Eubacteriales</taxon>
        <taxon>Peptococcaceae</taxon>
        <taxon>Desulfofarcimen</taxon>
    </lineage>
</organism>
<dbReference type="CDD" id="cd14014">
    <property type="entry name" value="STKc_PknB_like"/>
    <property type="match status" value="1"/>
</dbReference>
<dbReference type="PROSITE" id="PS51178">
    <property type="entry name" value="PASTA"/>
    <property type="match status" value="3"/>
</dbReference>
<dbReference type="InterPro" id="IPR011009">
    <property type="entry name" value="Kinase-like_dom_sf"/>
</dbReference>
<evidence type="ECO:0000259" key="11">
    <source>
        <dbReference type="PROSITE" id="PS51178"/>
    </source>
</evidence>
<keyword evidence="2 12" id="KW-0723">Serine/threonine-protein kinase</keyword>
<gene>
    <name evidence="12" type="ordered locus">Dtox_2304</name>
</gene>
<dbReference type="PANTHER" id="PTHR43289:SF34">
    <property type="entry name" value="SERINE_THREONINE-PROTEIN KINASE YBDM-RELATED"/>
    <property type="match status" value="1"/>
</dbReference>
<dbReference type="KEGG" id="dae:Dtox_2304"/>
<dbReference type="PANTHER" id="PTHR43289">
    <property type="entry name" value="MITOGEN-ACTIVATED PROTEIN KINASE KINASE KINASE 20-RELATED"/>
    <property type="match status" value="1"/>
</dbReference>
<name>C8VZY9_DESAS</name>
<dbReference type="InterPro" id="IPR005543">
    <property type="entry name" value="PASTA_dom"/>
</dbReference>
<dbReference type="AlphaFoldDB" id="C8VZY9"/>
<evidence type="ECO:0000259" key="10">
    <source>
        <dbReference type="PROSITE" id="PS50011"/>
    </source>
</evidence>
<dbReference type="InterPro" id="IPR000719">
    <property type="entry name" value="Prot_kinase_dom"/>
</dbReference>
<feature type="transmembrane region" description="Helical" evidence="9">
    <location>
        <begin position="327"/>
        <end position="347"/>
    </location>
</feature>
<keyword evidence="9" id="KW-0812">Transmembrane</keyword>
<dbReference type="InterPro" id="IPR008271">
    <property type="entry name" value="Ser/Thr_kinase_AS"/>
</dbReference>
<feature type="domain" description="PASTA" evidence="11">
    <location>
        <begin position="419"/>
        <end position="486"/>
    </location>
</feature>
<dbReference type="RefSeq" id="WP_015757818.1">
    <property type="nucleotide sequence ID" value="NC_013216.1"/>
</dbReference>
<evidence type="ECO:0000256" key="7">
    <source>
        <dbReference type="ARBA" id="ARBA00047899"/>
    </source>
</evidence>
<evidence type="ECO:0000256" key="5">
    <source>
        <dbReference type="ARBA" id="ARBA00022777"/>
    </source>
</evidence>
<dbReference type="Proteomes" id="UP000002217">
    <property type="component" value="Chromosome"/>
</dbReference>
<comment type="catalytic activity">
    <reaction evidence="7">
        <text>L-threonyl-[protein] + ATP = O-phospho-L-threonyl-[protein] + ADP + H(+)</text>
        <dbReference type="Rhea" id="RHEA:46608"/>
        <dbReference type="Rhea" id="RHEA-COMP:11060"/>
        <dbReference type="Rhea" id="RHEA-COMP:11605"/>
        <dbReference type="ChEBI" id="CHEBI:15378"/>
        <dbReference type="ChEBI" id="CHEBI:30013"/>
        <dbReference type="ChEBI" id="CHEBI:30616"/>
        <dbReference type="ChEBI" id="CHEBI:61977"/>
        <dbReference type="ChEBI" id="CHEBI:456216"/>
        <dbReference type="EC" id="2.7.11.1"/>
    </reaction>
</comment>
<dbReference type="Pfam" id="PF03793">
    <property type="entry name" value="PASTA"/>
    <property type="match status" value="3"/>
</dbReference>
<dbReference type="FunFam" id="3.30.200.20:FF:000035">
    <property type="entry name" value="Serine/threonine protein kinase Stk1"/>
    <property type="match status" value="1"/>
</dbReference>
<dbReference type="FunFam" id="1.10.510.10:FF:000021">
    <property type="entry name" value="Serine/threonine protein kinase"/>
    <property type="match status" value="1"/>
</dbReference>
<keyword evidence="9" id="KW-1133">Transmembrane helix</keyword>
<dbReference type="NCBIfam" id="NF033483">
    <property type="entry name" value="PknB_PASTA_kin"/>
    <property type="match status" value="1"/>
</dbReference>
<evidence type="ECO:0000313" key="13">
    <source>
        <dbReference type="Proteomes" id="UP000002217"/>
    </source>
</evidence>
<dbReference type="PROSITE" id="PS00108">
    <property type="entry name" value="PROTEIN_KINASE_ST"/>
    <property type="match status" value="1"/>
</dbReference>
<dbReference type="Gene3D" id="3.30.10.20">
    <property type="match status" value="3"/>
</dbReference>
<evidence type="ECO:0000256" key="3">
    <source>
        <dbReference type="ARBA" id="ARBA00022679"/>
    </source>
</evidence>
<keyword evidence="4" id="KW-0547">Nucleotide-binding</keyword>
<dbReference type="GO" id="GO:0004674">
    <property type="term" value="F:protein serine/threonine kinase activity"/>
    <property type="evidence" value="ECO:0007669"/>
    <property type="project" value="UniProtKB-KW"/>
</dbReference>
<keyword evidence="3" id="KW-0808">Transferase</keyword>
<dbReference type="Gene3D" id="1.10.510.10">
    <property type="entry name" value="Transferase(Phosphotransferase) domain 1"/>
    <property type="match status" value="1"/>
</dbReference>
<evidence type="ECO:0000313" key="12">
    <source>
        <dbReference type="EMBL" id="ACV63117.1"/>
    </source>
</evidence>
<dbReference type="PROSITE" id="PS50011">
    <property type="entry name" value="PROTEIN_KINASE_DOM"/>
    <property type="match status" value="1"/>
</dbReference>
<dbReference type="OrthoDB" id="9788659at2"/>
<keyword evidence="13" id="KW-1185">Reference proteome</keyword>
<keyword evidence="6" id="KW-0067">ATP-binding</keyword>
<evidence type="ECO:0000256" key="8">
    <source>
        <dbReference type="ARBA" id="ARBA00048679"/>
    </source>
</evidence>
<feature type="domain" description="Protein kinase" evidence="10">
    <location>
        <begin position="10"/>
        <end position="273"/>
    </location>
</feature>
<keyword evidence="9" id="KW-0472">Membrane</keyword>
<feature type="domain" description="PASTA" evidence="11">
    <location>
        <begin position="352"/>
        <end position="418"/>
    </location>
</feature>
<proteinExistence type="predicted"/>
<keyword evidence="5 12" id="KW-0418">Kinase</keyword>
<sequence>MIGKRLGDRFEIIEQLGGGGMAVVYKGRDTLLHRLVTIKVLRPEFASDEEFVKSFRREARAIASLSHPNIVNIHDVGQEDHIQYLVMEYIDGDNLKNLIKKMGALSTHQAVQIALQVCAALEHAHENNIVHRDVKPHNILITNNGKAKLTDFGIAAETTAATMTHTDTIVGSVHYLSPEQAQGEEAGSKSDIYSLGVVLYEMLTGTLPFTGDNPIAIALKHIKDVPVPLRNIKPDISNKLQDVVLKAISKNPEHRQSSARELALELQAAETTLPAKTGDLDATLIIPVDDFNTRLIPVTKVRSTGAKDSGENHNSVITSQNKSKRPLTWVAVILVLIGLAIGGTLVFRNILTVPDVTLIDVTNDTANEAITRLNQAGFPDVRTEEKYDLKEKGKVVSQNPAPNTIVKKGRTILLYISKGPEMKTVPNLLGKSRQEASIEISNKGFVMAESDPVFSSDIEKDKVAVQSPLANQTAAMGSKISVSFSKGPQIITHEMPNLIGKNLDEAQSQLQQLKLNSTDGITRQSSDQYLPDQVITQTPTQGSSVQEGSSVSLVVSNGPGPTPKDATVEFKVTNDGKEHNVRIQVTDIRGTKEPYNAVHASGEAVSKTVRYYGKANIIVYIDDINVFEKSMD</sequence>
<dbReference type="EC" id="2.7.11.1" evidence="1"/>
<dbReference type="eggNOG" id="COG0515">
    <property type="taxonomic scope" value="Bacteria"/>
</dbReference>
<dbReference type="STRING" id="485916.Dtox_2304"/>
<accession>C8VZY9</accession>
<dbReference type="CDD" id="cd06577">
    <property type="entry name" value="PASTA_pknB"/>
    <property type="match status" value="3"/>
</dbReference>
<evidence type="ECO:0000256" key="6">
    <source>
        <dbReference type="ARBA" id="ARBA00022840"/>
    </source>
</evidence>
<evidence type="ECO:0000256" key="2">
    <source>
        <dbReference type="ARBA" id="ARBA00022527"/>
    </source>
</evidence>
<dbReference type="SMART" id="SM00740">
    <property type="entry name" value="PASTA"/>
    <property type="match status" value="3"/>
</dbReference>
<dbReference type="EMBL" id="CP001720">
    <property type="protein sequence ID" value="ACV63117.1"/>
    <property type="molecule type" value="Genomic_DNA"/>
</dbReference>
<evidence type="ECO:0000256" key="9">
    <source>
        <dbReference type="SAM" id="Phobius"/>
    </source>
</evidence>
<evidence type="ECO:0000256" key="4">
    <source>
        <dbReference type="ARBA" id="ARBA00022741"/>
    </source>
</evidence>
<evidence type="ECO:0000256" key="1">
    <source>
        <dbReference type="ARBA" id="ARBA00012513"/>
    </source>
</evidence>
<dbReference type="Pfam" id="PF00069">
    <property type="entry name" value="Pkinase"/>
    <property type="match status" value="1"/>
</dbReference>
<protein>
    <recommendedName>
        <fullName evidence="1">non-specific serine/threonine protein kinase</fullName>
        <ecNumber evidence="1">2.7.11.1</ecNumber>
    </recommendedName>
</protein>
<comment type="catalytic activity">
    <reaction evidence="8">
        <text>L-seryl-[protein] + ATP = O-phospho-L-seryl-[protein] + ADP + H(+)</text>
        <dbReference type="Rhea" id="RHEA:17989"/>
        <dbReference type="Rhea" id="RHEA-COMP:9863"/>
        <dbReference type="Rhea" id="RHEA-COMP:11604"/>
        <dbReference type="ChEBI" id="CHEBI:15378"/>
        <dbReference type="ChEBI" id="CHEBI:29999"/>
        <dbReference type="ChEBI" id="CHEBI:30616"/>
        <dbReference type="ChEBI" id="CHEBI:83421"/>
        <dbReference type="ChEBI" id="CHEBI:456216"/>
        <dbReference type="EC" id="2.7.11.1"/>
    </reaction>
</comment>
<dbReference type="SMART" id="SM00220">
    <property type="entry name" value="S_TKc"/>
    <property type="match status" value="1"/>
</dbReference>
<dbReference type="eggNOG" id="COG2815">
    <property type="taxonomic scope" value="Bacteria"/>
</dbReference>
<reference evidence="12 13" key="1">
    <citation type="journal article" date="2009" name="Stand. Genomic Sci.">
        <title>Complete genome sequence of Desulfotomaculum acetoxidans type strain (5575).</title>
        <authorList>
            <person name="Spring S."/>
            <person name="Lapidus A."/>
            <person name="Schroder M."/>
            <person name="Gleim D."/>
            <person name="Sims D."/>
            <person name="Meincke L."/>
            <person name="Glavina Del Rio T."/>
            <person name="Tice H."/>
            <person name="Copeland A."/>
            <person name="Cheng J.F."/>
            <person name="Lucas S."/>
            <person name="Chen F."/>
            <person name="Nolan M."/>
            <person name="Bruce D."/>
            <person name="Goodwin L."/>
            <person name="Pitluck S."/>
            <person name="Ivanova N."/>
            <person name="Mavromatis K."/>
            <person name="Mikhailova N."/>
            <person name="Pati A."/>
            <person name="Chen A."/>
            <person name="Palaniappan K."/>
            <person name="Land M."/>
            <person name="Hauser L."/>
            <person name="Chang Y.J."/>
            <person name="Jeffries C.D."/>
            <person name="Chain P."/>
            <person name="Saunders E."/>
            <person name="Brettin T."/>
            <person name="Detter J.C."/>
            <person name="Goker M."/>
            <person name="Bristow J."/>
            <person name="Eisen J.A."/>
            <person name="Markowitz V."/>
            <person name="Hugenholtz P."/>
            <person name="Kyrpides N.C."/>
            <person name="Klenk H.P."/>
            <person name="Han C."/>
        </authorList>
    </citation>
    <scope>NUCLEOTIDE SEQUENCE [LARGE SCALE GENOMIC DNA]</scope>
    <source>
        <strain evidence="13">ATCC 49208 / DSM 771 / VKM B-1644</strain>
    </source>
</reference>
<dbReference type="Gene3D" id="3.30.200.20">
    <property type="entry name" value="Phosphorylase Kinase, domain 1"/>
    <property type="match status" value="1"/>
</dbReference>
<dbReference type="GO" id="GO:0005524">
    <property type="term" value="F:ATP binding"/>
    <property type="evidence" value="ECO:0007669"/>
    <property type="project" value="UniProtKB-KW"/>
</dbReference>
<dbReference type="SUPFAM" id="SSF56112">
    <property type="entry name" value="Protein kinase-like (PK-like)"/>
    <property type="match status" value="1"/>
</dbReference>